<dbReference type="InterPro" id="IPR029068">
    <property type="entry name" value="Glyas_Bleomycin-R_OHBP_Dase"/>
</dbReference>
<name>A0AA44BEW9_9CLOT</name>
<dbReference type="EMBL" id="SUMG01000009">
    <property type="protein sequence ID" value="NBG88590.1"/>
    <property type="molecule type" value="Genomic_DNA"/>
</dbReference>
<reference evidence="2 3" key="1">
    <citation type="submission" date="2019-04" db="EMBL/GenBank/DDBJ databases">
        <title>Isachenkonia alkalipeptolytica gen. nov. sp. nov. a new anaerobic, alkiliphilic organothrophic bacterium capable to reduce synthesized ferrihydrite isolated from a soda lake.</title>
        <authorList>
            <person name="Toshchakov S.V."/>
            <person name="Zavarzina D.G."/>
            <person name="Zhilina T.N."/>
            <person name="Kostrikina N.A."/>
            <person name="Kublanov I.V."/>
        </authorList>
    </citation>
    <scope>NUCLEOTIDE SEQUENCE [LARGE SCALE GENOMIC DNA]</scope>
    <source>
        <strain evidence="2 3">Z-1701</strain>
    </source>
</reference>
<keyword evidence="2" id="KW-0560">Oxidoreductase</keyword>
<sequence>MKLINKGIHHITAIAGDPQENADFYTGVLGLRMVKKTVNFDDPETYHLYFGDYQGTPGTVITFFPRPNGEKGVLGGGQVGVSTYAVPKGALLFWEERLAKFHINFTLETRFEEKYISFQDPHGLQIEITERAAGAPSRHSIGTLTEKTAIKGFQGATLYSTAPDKTGDLLENLFGFEKIGEDRGLIRYKSPQDLGDVLDLKKTAPAPGTTGVGTVHHIAFRASNDQEQLAWKKLLEDQGYRVTEVRDRNYFKSIYFNEEGGILFEIATEGPGFDVDEPLEKLGERFMLPEEYQPVREKLEKKLPKIVVRELEK</sequence>
<dbReference type="Pfam" id="PF00903">
    <property type="entry name" value="Glyoxalase"/>
    <property type="match status" value="2"/>
</dbReference>
<evidence type="ECO:0000313" key="2">
    <source>
        <dbReference type="EMBL" id="NBG88590.1"/>
    </source>
</evidence>
<keyword evidence="2" id="KW-0223">Dioxygenase</keyword>
<dbReference type="InterPro" id="IPR004360">
    <property type="entry name" value="Glyas_Fos-R_dOase_dom"/>
</dbReference>
<dbReference type="CDD" id="cd08347">
    <property type="entry name" value="PcpA_C_like"/>
    <property type="match status" value="1"/>
</dbReference>
<keyword evidence="3" id="KW-1185">Reference proteome</keyword>
<evidence type="ECO:0000259" key="1">
    <source>
        <dbReference type="PROSITE" id="PS51819"/>
    </source>
</evidence>
<feature type="domain" description="VOC" evidence="1">
    <location>
        <begin position="152"/>
        <end position="269"/>
    </location>
</feature>
<dbReference type="SUPFAM" id="SSF54593">
    <property type="entry name" value="Glyoxalase/Bleomycin resistance protein/Dihydroxybiphenyl dioxygenase"/>
    <property type="match status" value="1"/>
</dbReference>
<dbReference type="AlphaFoldDB" id="A0AA44BEW9"/>
<organism evidence="2 3">
    <name type="scientific">Isachenkonia alkalipeptolytica</name>
    <dbReference type="NCBI Taxonomy" id="2565777"/>
    <lineage>
        <taxon>Bacteria</taxon>
        <taxon>Bacillati</taxon>
        <taxon>Bacillota</taxon>
        <taxon>Clostridia</taxon>
        <taxon>Eubacteriales</taxon>
        <taxon>Clostridiaceae</taxon>
        <taxon>Isachenkonia</taxon>
    </lineage>
</organism>
<protein>
    <submittedName>
        <fullName evidence="2">Ring-cleaving dioxygenase</fullName>
    </submittedName>
</protein>
<proteinExistence type="predicted"/>
<dbReference type="InterPro" id="IPR037523">
    <property type="entry name" value="VOC_core"/>
</dbReference>
<dbReference type="Proteomes" id="UP000449710">
    <property type="component" value="Unassembled WGS sequence"/>
</dbReference>
<dbReference type="Gene3D" id="3.10.180.10">
    <property type="entry name" value="2,3-Dihydroxybiphenyl 1,2-Dioxygenase, domain 1"/>
    <property type="match status" value="2"/>
</dbReference>
<feature type="domain" description="VOC" evidence="1">
    <location>
        <begin position="7"/>
        <end position="131"/>
    </location>
</feature>
<dbReference type="PROSITE" id="PS51819">
    <property type="entry name" value="VOC"/>
    <property type="match status" value="2"/>
</dbReference>
<dbReference type="PANTHER" id="PTHR36110:SF2">
    <property type="entry name" value="RING-CLEAVING DIOXYGENASE MHQE-RELATED"/>
    <property type="match status" value="1"/>
</dbReference>
<evidence type="ECO:0000313" key="3">
    <source>
        <dbReference type="Proteomes" id="UP000449710"/>
    </source>
</evidence>
<dbReference type="GO" id="GO:0051213">
    <property type="term" value="F:dioxygenase activity"/>
    <property type="evidence" value="ECO:0007669"/>
    <property type="project" value="UniProtKB-KW"/>
</dbReference>
<dbReference type="RefSeq" id="WP_160721344.1">
    <property type="nucleotide sequence ID" value="NZ_SUMG01000009.1"/>
</dbReference>
<dbReference type="InterPro" id="IPR052537">
    <property type="entry name" value="Extradiol_RC_dioxygenase"/>
</dbReference>
<gene>
    <name evidence="2" type="ORF">ISALK_08750</name>
</gene>
<comment type="caution">
    <text evidence="2">The sequence shown here is derived from an EMBL/GenBank/DDBJ whole genome shotgun (WGS) entry which is preliminary data.</text>
</comment>
<dbReference type="PANTHER" id="PTHR36110">
    <property type="entry name" value="RING-CLEAVING DIOXYGENASE MHQE-RELATED"/>
    <property type="match status" value="1"/>
</dbReference>
<accession>A0AA44BEW9</accession>